<proteinExistence type="predicted"/>
<dbReference type="EMBL" id="CAEZUQ010000123">
    <property type="protein sequence ID" value="CAB4613475.1"/>
    <property type="molecule type" value="Genomic_DNA"/>
</dbReference>
<reference evidence="1" key="1">
    <citation type="submission" date="2020-05" db="EMBL/GenBank/DDBJ databases">
        <authorList>
            <person name="Chiriac C."/>
            <person name="Salcher M."/>
            <person name="Ghai R."/>
            <person name="Kavagutti S V."/>
        </authorList>
    </citation>
    <scope>NUCLEOTIDE SEQUENCE</scope>
</reference>
<gene>
    <name evidence="1" type="ORF">UFOPK1842_00910</name>
</gene>
<dbReference type="AlphaFoldDB" id="A0A6J6HPY1"/>
<name>A0A6J6HPY1_9ZZZZ</name>
<organism evidence="1">
    <name type="scientific">freshwater metagenome</name>
    <dbReference type="NCBI Taxonomy" id="449393"/>
    <lineage>
        <taxon>unclassified sequences</taxon>
        <taxon>metagenomes</taxon>
        <taxon>ecological metagenomes</taxon>
    </lineage>
</organism>
<sequence>MWPNKGELDPRPIQGTGYVKVQSQRPLNPVVPMGAVGELKVVN</sequence>
<protein>
    <submittedName>
        <fullName evidence="1">Unannotated protein</fullName>
    </submittedName>
</protein>
<accession>A0A6J6HPY1</accession>
<evidence type="ECO:0000313" key="1">
    <source>
        <dbReference type="EMBL" id="CAB4613475.1"/>
    </source>
</evidence>